<dbReference type="GO" id="GO:0004634">
    <property type="term" value="F:phosphopyruvate hydratase activity"/>
    <property type="evidence" value="ECO:0007669"/>
    <property type="project" value="UniProtKB-EC"/>
</dbReference>
<evidence type="ECO:0000256" key="4">
    <source>
        <dbReference type="ARBA" id="ARBA00009604"/>
    </source>
</evidence>
<dbReference type="InterPro" id="IPR019775">
    <property type="entry name" value="WD40_repeat_CS"/>
</dbReference>
<dbReference type="Gene3D" id="2.130.10.10">
    <property type="entry name" value="YVTN repeat-like/Quinoprotein amine dehydrogenase"/>
    <property type="match status" value="1"/>
</dbReference>
<feature type="repeat" description="WD" evidence="17">
    <location>
        <begin position="563"/>
        <end position="595"/>
    </location>
</feature>
<dbReference type="FunFam" id="3.30.390.10:FF:000001">
    <property type="entry name" value="Enolase"/>
    <property type="match status" value="1"/>
</dbReference>
<dbReference type="GO" id="GO:0005840">
    <property type="term" value="C:ribosome"/>
    <property type="evidence" value="ECO:0007669"/>
    <property type="project" value="UniProtKB-KW"/>
</dbReference>
<dbReference type="SFLD" id="SFLDS00001">
    <property type="entry name" value="Enolase"/>
    <property type="match status" value="1"/>
</dbReference>
<dbReference type="InterPro" id="IPR020472">
    <property type="entry name" value="WD40_PAC1"/>
</dbReference>
<comment type="cofactor">
    <cofactor evidence="1">
        <name>Mg(2+)</name>
        <dbReference type="ChEBI" id="CHEBI:18420"/>
    </cofactor>
</comment>
<evidence type="ECO:0000256" key="15">
    <source>
        <dbReference type="ARBA" id="ARBA00032132"/>
    </source>
</evidence>
<accession>A0A814EVD7</accession>
<dbReference type="SUPFAM" id="SSF54826">
    <property type="entry name" value="Enolase N-terminal domain-like"/>
    <property type="match status" value="1"/>
</dbReference>
<evidence type="ECO:0000313" key="21">
    <source>
        <dbReference type="EMBL" id="CAF3750131.1"/>
    </source>
</evidence>
<dbReference type="PROSITE" id="PS00164">
    <property type="entry name" value="ENOLASE"/>
    <property type="match status" value="1"/>
</dbReference>
<dbReference type="GO" id="GO:0000015">
    <property type="term" value="C:phosphopyruvate hydratase complex"/>
    <property type="evidence" value="ECO:0007669"/>
    <property type="project" value="InterPro"/>
</dbReference>
<keyword evidence="12" id="KW-0456">Lyase</keyword>
<dbReference type="UniPathway" id="UPA00109">
    <property type="reaction ID" value="UER00187"/>
</dbReference>
<dbReference type="GO" id="GO:0000287">
    <property type="term" value="F:magnesium ion binding"/>
    <property type="evidence" value="ECO:0007669"/>
    <property type="project" value="InterPro"/>
</dbReference>
<feature type="domain" description="Enolase C-terminal TIM barrel" evidence="18">
    <location>
        <begin position="148"/>
        <end position="443"/>
    </location>
</feature>
<organism evidence="20 22">
    <name type="scientific">Didymodactylos carnosus</name>
    <dbReference type="NCBI Taxonomy" id="1234261"/>
    <lineage>
        <taxon>Eukaryota</taxon>
        <taxon>Metazoa</taxon>
        <taxon>Spiralia</taxon>
        <taxon>Gnathifera</taxon>
        <taxon>Rotifera</taxon>
        <taxon>Eurotatoria</taxon>
        <taxon>Bdelloidea</taxon>
        <taxon>Philodinida</taxon>
        <taxon>Philodinidae</taxon>
        <taxon>Didymodactylos</taxon>
    </lineage>
</organism>
<gene>
    <name evidence="20" type="ORF">GPM918_LOCUS12561</name>
    <name evidence="21" type="ORF">SRO942_LOCUS12561</name>
</gene>
<dbReference type="Gene3D" id="3.20.20.120">
    <property type="entry name" value="Enolase-like C-terminal domain"/>
    <property type="match status" value="1"/>
</dbReference>
<dbReference type="GO" id="GO:0006096">
    <property type="term" value="P:glycolytic process"/>
    <property type="evidence" value="ECO:0007669"/>
    <property type="project" value="UniProtKB-UniPathway"/>
</dbReference>
<evidence type="ECO:0000256" key="16">
    <source>
        <dbReference type="ARBA" id="ARBA00035297"/>
    </source>
</evidence>
<dbReference type="OrthoDB" id="1739814at2759"/>
<dbReference type="EMBL" id="CAJNOQ010002765">
    <property type="protein sequence ID" value="CAF0977299.1"/>
    <property type="molecule type" value="Genomic_DNA"/>
</dbReference>
<evidence type="ECO:0000313" key="20">
    <source>
        <dbReference type="EMBL" id="CAF0977299.1"/>
    </source>
</evidence>
<dbReference type="HAMAP" id="MF_00318">
    <property type="entry name" value="Enolase"/>
    <property type="match status" value="1"/>
</dbReference>
<dbReference type="SUPFAM" id="SSF51604">
    <property type="entry name" value="Enolase C-terminal domain-like"/>
    <property type="match status" value="1"/>
</dbReference>
<dbReference type="Proteomes" id="UP000663829">
    <property type="component" value="Unassembled WGS sequence"/>
</dbReference>
<dbReference type="SFLD" id="SFLDG00178">
    <property type="entry name" value="enolase"/>
    <property type="match status" value="1"/>
</dbReference>
<evidence type="ECO:0000256" key="14">
    <source>
        <dbReference type="ARBA" id="ARBA00031125"/>
    </source>
</evidence>
<dbReference type="SMART" id="SM00320">
    <property type="entry name" value="WD40"/>
    <property type="match status" value="7"/>
</dbReference>
<keyword evidence="10" id="KW-0689">Ribosomal protein</keyword>
<protein>
    <recommendedName>
        <fullName evidence="6">Enolase</fullName>
        <ecNumber evidence="5">4.2.1.11</ecNumber>
    </recommendedName>
    <alternativeName>
        <fullName evidence="14">2-phospho-D-glycerate hydro-lyase</fullName>
    </alternativeName>
    <alternativeName>
        <fullName evidence="15">2-phosphoglycerate dehydratase</fullName>
    </alternativeName>
    <alternativeName>
        <fullName evidence="16">Small ribosomal subunit protein RACK1</fullName>
    </alternativeName>
</protein>
<dbReference type="SMART" id="SM01192">
    <property type="entry name" value="Enolase_C"/>
    <property type="match status" value="1"/>
</dbReference>
<evidence type="ECO:0000256" key="17">
    <source>
        <dbReference type="PROSITE-ProRule" id="PRU00221"/>
    </source>
</evidence>
<dbReference type="InterPro" id="IPR036322">
    <property type="entry name" value="WD40_repeat_dom_sf"/>
</dbReference>
<dbReference type="PANTHER" id="PTHR11902">
    <property type="entry name" value="ENOLASE"/>
    <property type="match status" value="1"/>
</dbReference>
<dbReference type="Proteomes" id="UP000681722">
    <property type="component" value="Unassembled WGS sequence"/>
</dbReference>
<dbReference type="PRINTS" id="PR00320">
    <property type="entry name" value="GPROTEINBRPT"/>
</dbReference>
<dbReference type="GO" id="GO:1990904">
    <property type="term" value="C:ribonucleoprotein complex"/>
    <property type="evidence" value="ECO:0007669"/>
    <property type="project" value="UniProtKB-KW"/>
</dbReference>
<evidence type="ECO:0000313" key="22">
    <source>
        <dbReference type="Proteomes" id="UP000663829"/>
    </source>
</evidence>
<evidence type="ECO:0000256" key="11">
    <source>
        <dbReference type="ARBA" id="ARBA00023152"/>
    </source>
</evidence>
<evidence type="ECO:0000256" key="6">
    <source>
        <dbReference type="ARBA" id="ARBA00017068"/>
    </source>
</evidence>
<dbReference type="PROSITE" id="PS50082">
    <property type="entry name" value="WD_REPEATS_2"/>
    <property type="match status" value="5"/>
</dbReference>
<evidence type="ECO:0000256" key="3">
    <source>
        <dbReference type="ARBA" id="ARBA00007253"/>
    </source>
</evidence>
<dbReference type="InterPro" id="IPR029017">
    <property type="entry name" value="Enolase-like_N"/>
</dbReference>
<dbReference type="Gene3D" id="3.30.390.10">
    <property type="entry name" value="Enolase-like, N-terminal domain"/>
    <property type="match status" value="1"/>
</dbReference>
<evidence type="ECO:0000256" key="13">
    <source>
        <dbReference type="ARBA" id="ARBA00023274"/>
    </source>
</evidence>
<dbReference type="SFLD" id="SFLDF00002">
    <property type="entry name" value="enolase"/>
    <property type="match status" value="1"/>
</dbReference>
<evidence type="ECO:0000256" key="2">
    <source>
        <dbReference type="ARBA" id="ARBA00005031"/>
    </source>
</evidence>
<dbReference type="InterPro" id="IPR020809">
    <property type="entry name" value="Enolase_CS"/>
</dbReference>
<evidence type="ECO:0000256" key="7">
    <source>
        <dbReference type="ARBA" id="ARBA00022574"/>
    </source>
</evidence>
<reference evidence="20" key="1">
    <citation type="submission" date="2021-02" db="EMBL/GenBank/DDBJ databases">
        <authorList>
            <person name="Nowell W R."/>
        </authorList>
    </citation>
    <scope>NUCLEOTIDE SEQUENCE</scope>
</reference>
<dbReference type="InterPro" id="IPR020811">
    <property type="entry name" value="Enolase_N"/>
</dbReference>
<keyword evidence="13" id="KW-0687">Ribonucleoprotein</keyword>
<dbReference type="CDD" id="cd00200">
    <property type="entry name" value="WD40"/>
    <property type="match status" value="1"/>
</dbReference>
<proteinExistence type="inferred from homology"/>
<dbReference type="SUPFAM" id="SSF50978">
    <property type="entry name" value="WD40 repeat-like"/>
    <property type="match status" value="1"/>
</dbReference>
<dbReference type="CDD" id="cd03313">
    <property type="entry name" value="enolase"/>
    <property type="match status" value="1"/>
</dbReference>
<evidence type="ECO:0000256" key="1">
    <source>
        <dbReference type="ARBA" id="ARBA00001946"/>
    </source>
</evidence>
<dbReference type="Pfam" id="PF00113">
    <property type="entry name" value="Enolase_C"/>
    <property type="match status" value="1"/>
</dbReference>
<evidence type="ECO:0000259" key="19">
    <source>
        <dbReference type="SMART" id="SM01193"/>
    </source>
</evidence>
<dbReference type="InterPro" id="IPR000941">
    <property type="entry name" value="Enolase"/>
</dbReference>
<dbReference type="NCBIfam" id="TIGR01060">
    <property type="entry name" value="eno"/>
    <property type="match status" value="1"/>
</dbReference>
<evidence type="ECO:0000256" key="12">
    <source>
        <dbReference type="ARBA" id="ARBA00023239"/>
    </source>
</evidence>
<dbReference type="PROSITE" id="PS50294">
    <property type="entry name" value="WD_REPEATS_REGION"/>
    <property type="match status" value="5"/>
</dbReference>
<comment type="pathway">
    <text evidence="2">Carbohydrate degradation; glycolysis; pyruvate from D-glyceraldehyde 3-phosphate: step 4/5.</text>
</comment>
<dbReference type="EC" id="4.2.1.11" evidence="5"/>
<dbReference type="PROSITE" id="PS00678">
    <property type="entry name" value="WD_REPEATS_1"/>
    <property type="match status" value="3"/>
</dbReference>
<name>A0A814EVD7_9BILA</name>
<comment type="caution">
    <text evidence="20">The sequence shown here is derived from an EMBL/GenBank/DDBJ whole genome shotgun (WGS) entry which is preliminary data.</text>
</comment>
<dbReference type="SMART" id="SM01193">
    <property type="entry name" value="Enolase_N"/>
    <property type="match status" value="1"/>
</dbReference>
<dbReference type="Pfam" id="PF03952">
    <property type="entry name" value="Enolase_N"/>
    <property type="match status" value="1"/>
</dbReference>
<feature type="repeat" description="WD" evidence="17">
    <location>
        <begin position="521"/>
        <end position="562"/>
    </location>
</feature>
<dbReference type="Pfam" id="PF00400">
    <property type="entry name" value="WD40"/>
    <property type="match status" value="7"/>
</dbReference>
<evidence type="ECO:0000256" key="9">
    <source>
        <dbReference type="ARBA" id="ARBA00022842"/>
    </source>
</evidence>
<keyword evidence="8" id="KW-0677">Repeat</keyword>
<keyword evidence="11" id="KW-0324">Glycolysis</keyword>
<feature type="repeat" description="WD" evidence="17">
    <location>
        <begin position="606"/>
        <end position="649"/>
    </location>
</feature>
<dbReference type="AlphaFoldDB" id="A0A814EVD7"/>
<feature type="repeat" description="WD" evidence="17">
    <location>
        <begin position="467"/>
        <end position="503"/>
    </location>
</feature>
<keyword evidence="22" id="KW-1185">Reference proteome</keyword>
<evidence type="ECO:0000256" key="5">
    <source>
        <dbReference type="ARBA" id="ARBA00012058"/>
    </source>
</evidence>
<evidence type="ECO:0000259" key="18">
    <source>
        <dbReference type="SMART" id="SM01192"/>
    </source>
</evidence>
<evidence type="ECO:0000256" key="8">
    <source>
        <dbReference type="ARBA" id="ARBA00022737"/>
    </source>
</evidence>
<feature type="domain" description="Enolase N-terminal" evidence="19">
    <location>
        <begin position="11"/>
        <end position="141"/>
    </location>
</feature>
<dbReference type="InterPro" id="IPR015943">
    <property type="entry name" value="WD40/YVTN_repeat-like_dom_sf"/>
</dbReference>
<dbReference type="InterPro" id="IPR001680">
    <property type="entry name" value="WD40_rpt"/>
</dbReference>
<dbReference type="PRINTS" id="PR00148">
    <property type="entry name" value="ENOLASE"/>
</dbReference>
<dbReference type="EMBL" id="CAJOBC010002765">
    <property type="protein sequence ID" value="CAF3750131.1"/>
    <property type="molecule type" value="Genomic_DNA"/>
</dbReference>
<dbReference type="InterPro" id="IPR036849">
    <property type="entry name" value="Enolase-like_C_sf"/>
</dbReference>
<dbReference type="InterPro" id="IPR020810">
    <property type="entry name" value="Enolase_C"/>
</dbReference>
<sequence>MNVFNKMSDKILKIVGRYIYDSRGNPTVEVDLWSSKGLFRAGVPSGASTGIYEALELRDGDKNVHHGKGVTKAVDNVKTLGDMLIQKGFDVTQQTEIDNFMIQADGTDTKKKYGANAILGISIACCKAGAAHKNLPLYQYISTLSNGTIQLPVPAFNVINGGSHAGNKLAMQEFMLLPTGAANFKEAMRMGSEVYHHLKNLIKKHYGLDATNVGDEGGFAPNIESAEKALDIIVEAIDKAGYKDKIKIGMDVAASEFCDEKTKQYDLNNKDPNNPRILSSEDLVNFYCEIVAKYPIISIEDGFDQDDWHGFQLLLQRMKEQKRDVQLVGDDLTVTNVKRIQMAIDKNACNCLLLKVNQIGTVTEAISACNLARGAGWSVMVSHRSGETEDTFIADLVVGLGTGQIKTGAPCRSERLAKYNQMLRIEEELGSNAKFAGETVSLKLGSGFSSAEITVMSNEHLQLKGVLVGHNDWITQIATTPQFPDIVLSASRDKSIIIWQLSNQLDSVGDANLCGYPNKALRGHSHFVSDVVISSDGLFAVSGSWDASLRLWDLSVGTSTRQFVNHKKDVLSVAFSADNRQIVSGSRDKTIKLWNTVGQCKYTIQDDNHTDWISCVRFSPNQKDPLIISAGWDKLVKVWNLTNCKLRTNHYGHNAYLNTVTVSPDGSLCASGGRDCQAMLWDLNDGKHLYTLDSGDTINALCFSPNRYWLCAASGTSIKIWDLETKTIADEVKSDKQCTSLAWSADGQTLFAGFTDKQIRVFEVKQR</sequence>
<dbReference type="FunFam" id="3.20.20.120:FF:000002">
    <property type="entry name" value="Enolase 1"/>
    <property type="match status" value="1"/>
</dbReference>
<dbReference type="FunFam" id="2.130.10.10:FF:001252">
    <property type="entry name" value="Receptor of activated protein C kinase 1"/>
    <property type="match status" value="1"/>
</dbReference>
<evidence type="ECO:0000256" key="10">
    <source>
        <dbReference type="ARBA" id="ARBA00022980"/>
    </source>
</evidence>
<comment type="similarity">
    <text evidence="4">Belongs to the enolase family.</text>
</comment>
<comment type="similarity">
    <text evidence="3">Belongs to the WD repeat G protein beta family. Ribosomal protein RACK1 subfamily.</text>
</comment>
<keyword evidence="7 17" id="KW-0853">WD repeat</keyword>
<keyword evidence="9" id="KW-0460">Magnesium</keyword>
<feature type="repeat" description="WD" evidence="17">
    <location>
        <begin position="650"/>
        <end position="691"/>
    </location>
</feature>
<dbReference type="PANTHER" id="PTHR11902:SF1">
    <property type="entry name" value="ENOLASE"/>
    <property type="match status" value="1"/>
</dbReference>